<accession>A0ACB9E1D0</accession>
<name>A0ACB9E1D0_CICIN</name>
<reference evidence="1 2" key="2">
    <citation type="journal article" date="2022" name="Mol. Ecol. Resour.">
        <title>The genomes of chicory, endive, great burdock and yacon provide insights into Asteraceae paleo-polyploidization history and plant inulin production.</title>
        <authorList>
            <person name="Fan W."/>
            <person name="Wang S."/>
            <person name="Wang H."/>
            <person name="Wang A."/>
            <person name="Jiang F."/>
            <person name="Liu H."/>
            <person name="Zhao H."/>
            <person name="Xu D."/>
            <person name="Zhang Y."/>
        </authorList>
    </citation>
    <scope>NUCLEOTIDE SEQUENCE [LARGE SCALE GENOMIC DNA]</scope>
    <source>
        <strain evidence="2">cv. Punajuju</strain>
        <tissue evidence="1">Leaves</tissue>
    </source>
</reference>
<protein>
    <submittedName>
        <fullName evidence="1">Uncharacterized protein</fullName>
    </submittedName>
</protein>
<dbReference type="EMBL" id="CM042012">
    <property type="protein sequence ID" value="KAI3752525.1"/>
    <property type="molecule type" value="Genomic_DNA"/>
</dbReference>
<gene>
    <name evidence="1" type="ORF">L2E82_24559</name>
</gene>
<proteinExistence type="predicted"/>
<dbReference type="Proteomes" id="UP001055811">
    <property type="component" value="Linkage Group LG04"/>
</dbReference>
<reference evidence="2" key="1">
    <citation type="journal article" date="2022" name="Mol. Ecol. Resour.">
        <title>The genomes of chicory, endive, great burdock and yacon provide insights into Asteraceae palaeo-polyploidization history and plant inulin production.</title>
        <authorList>
            <person name="Fan W."/>
            <person name="Wang S."/>
            <person name="Wang H."/>
            <person name="Wang A."/>
            <person name="Jiang F."/>
            <person name="Liu H."/>
            <person name="Zhao H."/>
            <person name="Xu D."/>
            <person name="Zhang Y."/>
        </authorList>
    </citation>
    <scope>NUCLEOTIDE SEQUENCE [LARGE SCALE GENOMIC DNA]</scope>
    <source>
        <strain evidence="2">cv. Punajuju</strain>
    </source>
</reference>
<organism evidence="1 2">
    <name type="scientific">Cichorium intybus</name>
    <name type="common">Chicory</name>
    <dbReference type="NCBI Taxonomy" id="13427"/>
    <lineage>
        <taxon>Eukaryota</taxon>
        <taxon>Viridiplantae</taxon>
        <taxon>Streptophyta</taxon>
        <taxon>Embryophyta</taxon>
        <taxon>Tracheophyta</taxon>
        <taxon>Spermatophyta</taxon>
        <taxon>Magnoliopsida</taxon>
        <taxon>eudicotyledons</taxon>
        <taxon>Gunneridae</taxon>
        <taxon>Pentapetalae</taxon>
        <taxon>asterids</taxon>
        <taxon>campanulids</taxon>
        <taxon>Asterales</taxon>
        <taxon>Asteraceae</taxon>
        <taxon>Cichorioideae</taxon>
        <taxon>Cichorieae</taxon>
        <taxon>Cichoriinae</taxon>
        <taxon>Cichorium</taxon>
    </lineage>
</organism>
<comment type="caution">
    <text evidence="1">The sequence shown here is derived from an EMBL/GenBank/DDBJ whole genome shotgun (WGS) entry which is preliminary data.</text>
</comment>
<keyword evidence="2" id="KW-1185">Reference proteome</keyword>
<sequence>MADAASVTDEPEIQSEEEKLKHLEFVETTVHQAVAYASKAYDYAKDKTGPLKPGVETIETTLKTVVGPTYDKYHDVPVVVLKFVDRKVDESVTQLDGVLPPFVKGITTTAKSLPTDVKNVGVVGTAKEFLVKIEPVAEEYASSAWKTFNQLPLFTSVVKALAPSATFVTEKYNQTVQEKASFLPLVPTEKISRVFTIPSDTQAEEPEPAVAEEVPRGEEAVVEEAAGGGEEVVEEA</sequence>
<evidence type="ECO:0000313" key="1">
    <source>
        <dbReference type="EMBL" id="KAI3752525.1"/>
    </source>
</evidence>
<evidence type="ECO:0000313" key="2">
    <source>
        <dbReference type="Proteomes" id="UP001055811"/>
    </source>
</evidence>